<evidence type="ECO:0000313" key="2">
    <source>
        <dbReference type="EMBL" id="KAK2810385.1"/>
    </source>
</evidence>
<sequence length="405" mass="47262">MVVDFAKGMEMDVVNTYFQKRGEHRVTYKSGGRSTQVDYILCRRGHLREVSDCKVEELPDDWETTAEVIRETGRKVLGVSSGKRKDDKDTWLWNEEVQDYIQRKRLAKRKWDVERTEESRQDAIKQVVRFHEIQVEKKEKARFFFFFFLKEETKEFCFQQCFKCSEGDMSPFWLVKDKACCCILDHLQGFGQLIVDCSFQGLGQKWEKRDWRAGRRRRDSLKKEHLLQPLADVHESTRQNLLKHLRELTEDRDHLTVLEETWDQDSTEESDCPQCVSSFMELLKTSNTSTCQKDAVHLLISAMDTLPDDLPALLTSCSPDTLRVLNQLVDSLNRDTQTKIPESLPPPLQEDGELRWVVELLCSTNQTLEQLSDRWDQPEFPPGVMLEVLSLAVRGLSLMQTRTDS</sequence>
<dbReference type="EMBL" id="JAUPFM010000241">
    <property type="protein sequence ID" value="KAK2810385.1"/>
    <property type="molecule type" value="Genomic_DNA"/>
</dbReference>
<dbReference type="AlphaFoldDB" id="A0AA88IIW3"/>
<organism evidence="2 3">
    <name type="scientific">Channa striata</name>
    <name type="common">Snakehead murrel</name>
    <name type="synonym">Ophicephalus striatus</name>
    <dbReference type="NCBI Taxonomy" id="64152"/>
    <lineage>
        <taxon>Eukaryota</taxon>
        <taxon>Metazoa</taxon>
        <taxon>Chordata</taxon>
        <taxon>Craniata</taxon>
        <taxon>Vertebrata</taxon>
        <taxon>Euteleostomi</taxon>
        <taxon>Actinopterygii</taxon>
        <taxon>Neopterygii</taxon>
        <taxon>Teleostei</taxon>
        <taxon>Neoteleostei</taxon>
        <taxon>Acanthomorphata</taxon>
        <taxon>Anabantaria</taxon>
        <taxon>Anabantiformes</taxon>
        <taxon>Channoidei</taxon>
        <taxon>Channidae</taxon>
        <taxon>Channa</taxon>
    </lineage>
</organism>
<dbReference type="Proteomes" id="UP001187415">
    <property type="component" value="Unassembled WGS sequence"/>
</dbReference>
<evidence type="ECO:0000259" key="1">
    <source>
        <dbReference type="Pfam" id="PF17708"/>
    </source>
</evidence>
<proteinExistence type="predicted"/>
<gene>
    <name evidence="2" type="ORF">Q5P01_000408</name>
</gene>
<feature type="domain" description="Gasdermin PUB" evidence="1">
    <location>
        <begin position="227"/>
        <end position="370"/>
    </location>
</feature>
<keyword evidence="3" id="KW-1185">Reference proteome</keyword>
<evidence type="ECO:0000313" key="3">
    <source>
        <dbReference type="Proteomes" id="UP001187415"/>
    </source>
</evidence>
<dbReference type="InterPro" id="IPR041263">
    <property type="entry name" value="Gasdermin_PUB"/>
</dbReference>
<protein>
    <recommendedName>
        <fullName evidence="1">Gasdermin PUB domain-containing protein</fullName>
    </recommendedName>
</protein>
<dbReference type="Pfam" id="PF17708">
    <property type="entry name" value="Gasdermin_C"/>
    <property type="match status" value="1"/>
</dbReference>
<name>A0AA88IIW3_CHASR</name>
<comment type="caution">
    <text evidence="2">The sequence shown here is derived from an EMBL/GenBank/DDBJ whole genome shotgun (WGS) entry which is preliminary data.</text>
</comment>
<accession>A0AA88IIW3</accession>
<reference evidence="2" key="1">
    <citation type="submission" date="2023-07" db="EMBL/GenBank/DDBJ databases">
        <title>Chromosome-level Genome Assembly of Striped Snakehead (Channa striata).</title>
        <authorList>
            <person name="Liu H."/>
        </authorList>
    </citation>
    <scope>NUCLEOTIDE SEQUENCE</scope>
    <source>
        <strain evidence="2">Gz</strain>
        <tissue evidence="2">Muscle</tissue>
    </source>
</reference>